<keyword evidence="7" id="KW-1185">Reference proteome</keyword>
<comment type="caution">
    <text evidence="6">The sequence shown here is derived from an EMBL/GenBank/DDBJ whole genome shotgun (WGS) entry which is preliminary data.</text>
</comment>
<dbReference type="GeneID" id="77728543"/>
<dbReference type="PANTHER" id="PTHR18034">
    <property type="entry name" value="CELL CYCLE CONTROL PROTEIN CWF22-RELATED"/>
    <property type="match status" value="1"/>
</dbReference>
<feature type="domain" description="MI" evidence="5">
    <location>
        <begin position="532"/>
        <end position="652"/>
    </location>
</feature>
<reference evidence="6" key="1">
    <citation type="journal article" date="2022" name="G3 (Bethesda)">
        <title>High quality genome of the basidiomycete yeast Dioszegia hungarica PDD-24b-2 isolated from cloud water.</title>
        <authorList>
            <person name="Jarrige D."/>
            <person name="Haridas S."/>
            <person name="Bleykasten-Grosshans C."/>
            <person name="Joly M."/>
            <person name="Nadalig T."/>
            <person name="Sancelme M."/>
            <person name="Vuilleumier S."/>
            <person name="Grigoriev I.V."/>
            <person name="Amato P."/>
            <person name="Bringel F."/>
        </authorList>
    </citation>
    <scope>NUCLEOTIDE SEQUENCE</scope>
    <source>
        <strain evidence="6">PDD-24b-2</strain>
    </source>
</reference>
<feature type="region of interest" description="Disordered" evidence="4">
    <location>
        <begin position="150"/>
        <end position="228"/>
    </location>
</feature>
<sequence length="754" mass="83622">MSYKRGSTSSRGRGGRQSGPQLPTTLMAEVDPSGSTSNRNRGRPRGAGPRNIPRPQKEDTKASLREFNAAQRPSAPSLPPSEPQKPLPRPKRQKIDVPAEPPAKKRKRPELSLPGKSSKDAEDGEIEWLEYMLRKEKGNEELEDGLDDLLGFADLVGPGGEGLGLADEEESVSDEDEGNSSDEDDEVTADAETTDDEQQAQEEAKSETATSPREPPPESTDDPLPTFAARYIPPHERAAQLEAKSRGDKAKELERAKLERKAQDVTTCLTNLILFTIANRSNLLDSFVILYATLVGALYRILGTEFGAHFAHATITKYHRSNPEDMAESSKSSLNLLTLIAELYNAQVIGANLIYDLIRSLLAETPREAAIMGEIQVEGLLKLLRCSGQQLRSDDPASLKDIVNLVQDKTKGKEKTMTTRARYMIETLVNLKGGKAKSTQNTDDEAVNRMKRFLGGLSRKRRVAVSEPLRVSLQDFLDADTRGKWWLVGAGWAGNPLVERERVTKVASTKTEAVEDEQILLEAARNQGMNTDVRRSIFVILMTSEDYIHACDRLSLLKFTETQQREFVRVALHCCATEKTYNPYHSLIINHLCAESYSHRFTLQYALWDFLRELGDDAGKAAKLRCANVAQMSAYVVGRRSLDITVFKAFDFVSLKPVAVHFFAVFVSRLCLATQTVSPLFSLPKAFRLQDIDEEAVEETFEKALTNYTLAQGLTWIVRRPGAVEQGSRGLGETAKSVIQRVISVASQVLSRAV</sequence>
<feature type="compositionally biased region" description="Low complexity" evidence="4">
    <location>
        <begin position="1"/>
        <end position="11"/>
    </location>
</feature>
<keyword evidence="3" id="KW-0539">Nucleus</keyword>
<evidence type="ECO:0000259" key="5">
    <source>
        <dbReference type="PROSITE" id="PS51366"/>
    </source>
</evidence>
<dbReference type="SMART" id="SM00544">
    <property type="entry name" value="MA3"/>
    <property type="match status" value="1"/>
</dbReference>
<dbReference type="PROSITE" id="PS51366">
    <property type="entry name" value="MI"/>
    <property type="match status" value="1"/>
</dbReference>
<dbReference type="Pfam" id="PF02854">
    <property type="entry name" value="MIF4G"/>
    <property type="match status" value="1"/>
</dbReference>
<feature type="compositionally biased region" description="Basic and acidic residues" evidence="4">
    <location>
        <begin position="55"/>
        <end position="64"/>
    </location>
</feature>
<dbReference type="InterPro" id="IPR003890">
    <property type="entry name" value="MIF4G-like_typ-3"/>
</dbReference>
<evidence type="ECO:0000313" key="7">
    <source>
        <dbReference type="Proteomes" id="UP001164286"/>
    </source>
</evidence>
<dbReference type="InterPro" id="IPR016024">
    <property type="entry name" value="ARM-type_fold"/>
</dbReference>
<name>A0AA38HB65_9TREE</name>
<dbReference type="EMBL" id="JAKWFO010000003">
    <property type="protein sequence ID" value="KAI9638207.1"/>
    <property type="molecule type" value="Genomic_DNA"/>
</dbReference>
<dbReference type="Proteomes" id="UP001164286">
    <property type="component" value="Unassembled WGS sequence"/>
</dbReference>
<dbReference type="InterPro" id="IPR050781">
    <property type="entry name" value="CWC22_splicing_factor"/>
</dbReference>
<dbReference type="InterPro" id="IPR003891">
    <property type="entry name" value="Initiation_fac_eIF4g_MI"/>
</dbReference>
<dbReference type="RefSeq" id="XP_052947984.1">
    <property type="nucleotide sequence ID" value="XM_053089338.1"/>
</dbReference>
<feature type="compositionally biased region" description="Pro residues" evidence="4">
    <location>
        <begin position="76"/>
        <end position="87"/>
    </location>
</feature>
<dbReference type="GO" id="GO:0003723">
    <property type="term" value="F:RNA binding"/>
    <property type="evidence" value="ECO:0007669"/>
    <property type="project" value="InterPro"/>
</dbReference>
<organism evidence="6 7">
    <name type="scientific">Dioszegia hungarica</name>
    <dbReference type="NCBI Taxonomy" id="4972"/>
    <lineage>
        <taxon>Eukaryota</taxon>
        <taxon>Fungi</taxon>
        <taxon>Dikarya</taxon>
        <taxon>Basidiomycota</taxon>
        <taxon>Agaricomycotina</taxon>
        <taxon>Tremellomycetes</taxon>
        <taxon>Tremellales</taxon>
        <taxon>Bulleribasidiaceae</taxon>
        <taxon>Dioszegia</taxon>
    </lineage>
</organism>
<comment type="similarity">
    <text evidence="2">Belongs to the CWC22 family.</text>
</comment>
<comment type="subcellular location">
    <subcellularLocation>
        <location evidence="1">Nucleus</location>
        <location evidence="1">Nucleolus</location>
    </subcellularLocation>
</comment>
<protein>
    <submittedName>
        <fullName evidence="6">Osmoregulation-related protein</fullName>
    </submittedName>
</protein>
<accession>A0AA38HB65</accession>
<evidence type="ECO:0000256" key="1">
    <source>
        <dbReference type="ARBA" id="ARBA00004604"/>
    </source>
</evidence>
<proteinExistence type="inferred from homology"/>
<feature type="region of interest" description="Disordered" evidence="4">
    <location>
        <begin position="1"/>
        <end position="125"/>
    </location>
</feature>
<evidence type="ECO:0000256" key="2">
    <source>
        <dbReference type="ARBA" id="ARBA00006856"/>
    </source>
</evidence>
<dbReference type="SUPFAM" id="SSF48371">
    <property type="entry name" value="ARM repeat"/>
    <property type="match status" value="1"/>
</dbReference>
<feature type="compositionally biased region" description="Acidic residues" evidence="4">
    <location>
        <begin position="166"/>
        <end position="200"/>
    </location>
</feature>
<dbReference type="Gene3D" id="1.25.40.180">
    <property type="match status" value="1"/>
</dbReference>
<evidence type="ECO:0000256" key="3">
    <source>
        <dbReference type="ARBA" id="ARBA00023242"/>
    </source>
</evidence>
<evidence type="ECO:0000313" key="6">
    <source>
        <dbReference type="EMBL" id="KAI9638207.1"/>
    </source>
</evidence>
<dbReference type="AlphaFoldDB" id="A0AA38HB65"/>
<dbReference type="GO" id="GO:0005730">
    <property type="term" value="C:nucleolus"/>
    <property type="evidence" value="ECO:0007669"/>
    <property type="project" value="UniProtKB-SubCell"/>
</dbReference>
<dbReference type="GO" id="GO:0042274">
    <property type="term" value="P:ribosomal small subunit biogenesis"/>
    <property type="evidence" value="ECO:0007669"/>
    <property type="project" value="TreeGrafter"/>
</dbReference>
<gene>
    <name evidence="6" type="ORF">MKK02DRAFT_36070</name>
</gene>
<dbReference type="PANTHER" id="PTHR18034:SF4">
    <property type="entry name" value="NUCLEOLAR MIF4G DOMAIN-CONTAINING PROTEIN 1"/>
    <property type="match status" value="1"/>
</dbReference>
<evidence type="ECO:0000256" key="4">
    <source>
        <dbReference type="SAM" id="MobiDB-lite"/>
    </source>
</evidence>
<dbReference type="SMART" id="SM00543">
    <property type="entry name" value="MIF4G"/>
    <property type="match status" value="1"/>
</dbReference>
<dbReference type="Pfam" id="PF02847">
    <property type="entry name" value="MA3"/>
    <property type="match status" value="1"/>
</dbReference>